<dbReference type="InterPro" id="IPR011001">
    <property type="entry name" value="Saposin-like"/>
</dbReference>
<keyword evidence="1" id="KW-1015">Disulfide bond</keyword>
<gene>
    <name evidence="4" type="primary">AlNc14C65G4638</name>
    <name evidence="4" type="ORF">ALNC14_053330</name>
</gene>
<feature type="domain" description="Saposin B-type" evidence="3">
    <location>
        <begin position="230"/>
        <end position="309"/>
    </location>
</feature>
<feature type="chain" id="PRO_5003261591" evidence="2">
    <location>
        <begin position="23"/>
        <end position="933"/>
    </location>
</feature>
<reference evidence="4" key="1">
    <citation type="journal article" date="2011" name="PLoS Biol.">
        <title>Gene gain and loss during evolution of obligate parasitism in the white rust pathogen of Arabidopsis thaliana.</title>
        <authorList>
            <person name="Kemen E."/>
            <person name="Gardiner A."/>
            <person name="Schultz-Larsen T."/>
            <person name="Kemen A.C."/>
            <person name="Balmuth A.L."/>
            <person name="Robert-Seilaniantz A."/>
            <person name="Bailey K."/>
            <person name="Holub E."/>
            <person name="Studholme D.J."/>
            <person name="Maclean D."/>
            <person name="Jones J.D."/>
        </authorList>
    </citation>
    <scope>NUCLEOTIDE SEQUENCE</scope>
</reference>
<protein>
    <submittedName>
        <fullName evidence="4">Uncharacterized protein AlNc14C65G4638</fullName>
    </submittedName>
</protein>
<sequence>MRTSLLFATTLVATFCSKAVLSQQVKKPLEDNEKEERFFNRIAQFVRNGLAEPQAYIVELFQWKEVPEISESAGNGDEEYLGCRKALKLLQSTPSEMIKSEDSFVREILNTMKYTLQNLKGSVNENQEKSCNQLETQDQIEECEKVSKNLKEEALENLRAGLSEAKVCRKLAGATVAADYTGTKYGYKGSNSNGQKELSSLEWQHTAFADAARAVDNNAESEVEPSSLTGPYACKMCLTLVHLVDVAVAQDFEKVQEAREIIGDLCDSMSEQSTCHQFLAQFDRIVMWLKDGSDPKAVCAEVSMCETSNREGVEKDHHMSLMTLLPFVGSKSLEIVTVEKFADDHACVYCTAITTIIQYVDKYQKDSLHTIKTVLKYACKLVPKNCKCDEMEHHFDEIVKLVEEGKEPRDACKSIGICKDSDYFPEELASNKPSPQTIPFLLNELETFFSLDRCIYCDSITTLLQIIVDEEPDQVDEIRTYADMICEILGKDNECHTYVAQLDKVIDELKGGKHPREICVELKYCTSHSTFISTKDSREKSQLDSLPLDVEQGPRGLCYGFVRFLAYAWEREPRNVLKGLERTKSICMKSGGSVCPAILDSMERIMSMLQSNETPEKICGQVQMCTSASPLNRECIPCSMVLQTVVSMVKSKPEENSNVETNVDVLCDSRDRGETCRTLMKPFEIAMTSLKSNIPVADICARISSSRAMDDFPHEKEDMPMSSTHLCSGCKQNSALLTFVSSKRDKQAEAQMQLDGMCKLVPQFSDCQLWLKHRDAILKGVSEDENMDEICSRINQCPATKAAQHDKPAAFSMGCLFCDLVAEIISSAPDKQSRLQARRAIQAMCVILPPDARCDILAAKFDELADLLGKGSSPSSACHAVGLCQASGVEATSMSTNFEKRTFESLLNVMSEHLPSVENEIESDSDEFGSVVA</sequence>
<dbReference type="PANTHER" id="PTHR11480">
    <property type="entry name" value="SAPOSIN-RELATED"/>
    <property type="match status" value="1"/>
</dbReference>
<dbReference type="EMBL" id="FR824110">
    <property type="protein sequence ID" value="CCA19190.1"/>
    <property type="molecule type" value="Genomic_DNA"/>
</dbReference>
<keyword evidence="2" id="KW-0732">Signal</keyword>
<dbReference type="PROSITE" id="PS50015">
    <property type="entry name" value="SAP_B"/>
    <property type="match status" value="3"/>
</dbReference>
<proteinExistence type="predicted"/>
<reference evidence="4" key="2">
    <citation type="submission" date="2011-02" db="EMBL/GenBank/DDBJ databases">
        <authorList>
            <person name="MacLean D."/>
        </authorList>
    </citation>
    <scope>NUCLEOTIDE SEQUENCE</scope>
</reference>
<dbReference type="InterPro" id="IPR051428">
    <property type="entry name" value="Sphingo_Act-Surfact_Prot"/>
</dbReference>
<feature type="signal peptide" evidence="2">
    <location>
        <begin position="1"/>
        <end position="22"/>
    </location>
</feature>
<dbReference type="Gene3D" id="1.10.225.10">
    <property type="entry name" value="Saposin-like"/>
    <property type="match status" value="4"/>
</dbReference>
<evidence type="ECO:0000313" key="4">
    <source>
        <dbReference type="EMBL" id="CCA19190.1"/>
    </source>
</evidence>
<evidence type="ECO:0000259" key="3">
    <source>
        <dbReference type="PROSITE" id="PS50015"/>
    </source>
</evidence>
<feature type="domain" description="Saposin B-type" evidence="3">
    <location>
        <begin position="343"/>
        <end position="422"/>
    </location>
</feature>
<dbReference type="SMART" id="SM00741">
    <property type="entry name" value="SapB"/>
    <property type="match status" value="5"/>
</dbReference>
<name>F0WDB8_9STRA</name>
<evidence type="ECO:0000256" key="1">
    <source>
        <dbReference type="ARBA" id="ARBA00023157"/>
    </source>
</evidence>
<organism evidence="4">
    <name type="scientific">Albugo laibachii Nc14</name>
    <dbReference type="NCBI Taxonomy" id="890382"/>
    <lineage>
        <taxon>Eukaryota</taxon>
        <taxon>Sar</taxon>
        <taxon>Stramenopiles</taxon>
        <taxon>Oomycota</taxon>
        <taxon>Peronosporomycetes</taxon>
        <taxon>Albuginales</taxon>
        <taxon>Albuginaceae</taxon>
        <taxon>Albugo</taxon>
    </lineage>
</organism>
<evidence type="ECO:0000256" key="2">
    <source>
        <dbReference type="SAM" id="SignalP"/>
    </source>
</evidence>
<dbReference type="SUPFAM" id="SSF47862">
    <property type="entry name" value="Saposin"/>
    <property type="match status" value="6"/>
</dbReference>
<accession>F0WDB8</accession>
<feature type="domain" description="Saposin B-type" evidence="3">
    <location>
        <begin position="450"/>
        <end position="529"/>
    </location>
</feature>
<dbReference type="HOGENOM" id="CLU_313854_0_0_1"/>
<dbReference type="AlphaFoldDB" id="F0WDB8"/>
<dbReference type="InterPro" id="IPR008139">
    <property type="entry name" value="SaposinB_dom"/>
</dbReference>